<evidence type="ECO:0000313" key="3">
    <source>
        <dbReference type="EMBL" id="MFC0319386.1"/>
    </source>
</evidence>
<dbReference type="PANTHER" id="PTHR21340">
    <property type="entry name" value="DIADENOSINE 5,5-P1,P4-TETRAPHOSPHATE PYROPHOSPHOHYDROLASE MUTT"/>
    <property type="match status" value="1"/>
</dbReference>
<comment type="caution">
    <text evidence="3">The sequence shown here is derived from an EMBL/GenBank/DDBJ whole genome shotgun (WGS) entry which is preliminary data.</text>
</comment>
<protein>
    <submittedName>
        <fullName evidence="3">NUDIX domain-containing protein</fullName>
    </submittedName>
</protein>
<gene>
    <name evidence="3" type="ORF">ACFFI0_13790</name>
</gene>
<dbReference type="RefSeq" id="WP_130855986.1">
    <property type="nucleotide sequence ID" value="NZ_JBHLWO010000002.1"/>
</dbReference>
<dbReference type="PROSITE" id="PS51462">
    <property type="entry name" value="NUDIX"/>
    <property type="match status" value="1"/>
</dbReference>
<evidence type="ECO:0000259" key="2">
    <source>
        <dbReference type="PROSITE" id="PS51462"/>
    </source>
</evidence>
<evidence type="ECO:0000256" key="1">
    <source>
        <dbReference type="ARBA" id="ARBA00022801"/>
    </source>
</evidence>
<keyword evidence="1" id="KW-0378">Hydrolase</keyword>
<feature type="domain" description="Nudix hydrolase" evidence="2">
    <location>
        <begin position="1"/>
        <end position="147"/>
    </location>
</feature>
<dbReference type="PROSITE" id="PS00893">
    <property type="entry name" value="NUDIX_BOX"/>
    <property type="match status" value="1"/>
</dbReference>
<sequence>MKRSAGILLYRLKDGKVEFFLVHPGGPFFAKKDQGFWTIPKGEFENAEPPLSAAKREFEEETGCSIEGEFIELDPVIQKGGKKVLCWLLEGNMDLDNIRSNTFEMIWPPKSGRIQQFPEIDKAGWFSIDEAKRLINEKQFSFLDQAFSLLNARMNS</sequence>
<dbReference type="Gene3D" id="3.90.79.10">
    <property type="entry name" value="Nucleoside Triphosphate Pyrophosphohydrolase"/>
    <property type="match status" value="1"/>
</dbReference>
<dbReference type="Pfam" id="PF00293">
    <property type="entry name" value="NUDIX"/>
    <property type="match status" value="1"/>
</dbReference>
<dbReference type="PANTHER" id="PTHR21340:SF7">
    <property type="entry name" value="NUDIX HYDROLASE DOMAIN-CONTAINING PROTEIN"/>
    <property type="match status" value="1"/>
</dbReference>
<dbReference type="InterPro" id="IPR051325">
    <property type="entry name" value="Nudix_hydrolase_domain"/>
</dbReference>
<accession>A0ABV6HKK0</accession>
<dbReference type="SUPFAM" id="SSF55811">
    <property type="entry name" value="Nudix"/>
    <property type="match status" value="1"/>
</dbReference>
<reference evidence="3 4" key="1">
    <citation type="submission" date="2024-09" db="EMBL/GenBank/DDBJ databases">
        <authorList>
            <person name="Sun Q."/>
            <person name="Mori K."/>
        </authorList>
    </citation>
    <scope>NUCLEOTIDE SEQUENCE [LARGE SCALE GENOMIC DNA]</scope>
    <source>
        <strain evidence="3 4">CCM 7765</strain>
    </source>
</reference>
<keyword evidence="4" id="KW-1185">Reference proteome</keyword>
<dbReference type="CDD" id="cd04662">
    <property type="entry name" value="NUDIX_Hydrolase"/>
    <property type="match status" value="1"/>
</dbReference>
<dbReference type="Proteomes" id="UP001589774">
    <property type="component" value="Unassembled WGS sequence"/>
</dbReference>
<proteinExistence type="predicted"/>
<evidence type="ECO:0000313" key="4">
    <source>
        <dbReference type="Proteomes" id="UP001589774"/>
    </source>
</evidence>
<dbReference type="EMBL" id="JBHLWO010000002">
    <property type="protein sequence ID" value="MFC0319386.1"/>
    <property type="molecule type" value="Genomic_DNA"/>
</dbReference>
<organism evidence="3 4">
    <name type="scientific">Olivibacter oleidegradans</name>
    <dbReference type="NCBI Taxonomy" id="760123"/>
    <lineage>
        <taxon>Bacteria</taxon>
        <taxon>Pseudomonadati</taxon>
        <taxon>Bacteroidota</taxon>
        <taxon>Sphingobacteriia</taxon>
        <taxon>Sphingobacteriales</taxon>
        <taxon>Sphingobacteriaceae</taxon>
        <taxon>Olivibacter</taxon>
    </lineage>
</organism>
<name>A0ABV6HKK0_9SPHI</name>
<dbReference type="InterPro" id="IPR000086">
    <property type="entry name" value="NUDIX_hydrolase_dom"/>
</dbReference>
<dbReference type="InterPro" id="IPR020084">
    <property type="entry name" value="NUDIX_hydrolase_CS"/>
</dbReference>
<dbReference type="InterPro" id="IPR015797">
    <property type="entry name" value="NUDIX_hydrolase-like_dom_sf"/>
</dbReference>